<dbReference type="InterPro" id="IPR050611">
    <property type="entry name" value="ABCF"/>
</dbReference>
<dbReference type="PANTHER" id="PTHR19211">
    <property type="entry name" value="ATP-BINDING TRANSPORT PROTEIN-RELATED"/>
    <property type="match status" value="1"/>
</dbReference>
<feature type="coiled-coil region" evidence="4">
    <location>
        <begin position="198"/>
        <end position="232"/>
    </location>
</feature>
<dbReference type="InterPro" id="IPR003439">
    <property type="entry name" value="ABC_transporter-like_ATP-bd"/>
</dbReference>
<dbReference type="InterPro" id="IPR003593">
    <property type="entry name" value="AAA+_ATPase"/>
</dbReference>
<keyword evidence="2" id="KW-0547">Nucleotide-binding</keyword>
<dbReference type="EMBL" id="JACSNQ010000002">
    <property type="protein sequence ID" value="MBM6774181.1"/>
    <property type="molecule type" value="Genomic_DNA"/>
</dbReference>
<evidence type="ECO:0000313" key="6">
    <source>
        <dbReference type="EMBL" id="MBM6774181.1"/>
    </source>
</evidence>
<dbReference type="InterPro" id="IPR017871">
    <property type="entry name" value="ABC_transporter-like_CS"/>
</dbReference>
<dbReference type="GO" id="GO:0005524">
    <property type="term" value="F:ATP binding"/>
    <property type="evidence" value="ECO:0007669"/>
    <property type="project" value="UniProtKB-KW"/>
</dbReference>
<reference evidence="6 7" key="1">
    <citation type="journal article" date="2021" name="Sci. Rep.">
        <title>The distribution of antibiotic resistance genes in chicken gut microbiota commensals.</title>
        <authorList>
            <person name="Juricova H."/>
            <person name="Matiasovicova J."/>
            <person name="Kubasova T."/>
            <person name="Cejkova D."/>
            <person name="Rychlik I."/>
        </authorList>
    </citation>
    <scope>NUCLEOTIDE SEQUENCE [LARGE SCALE GENOMIC DNA]</scope>
    <source>
        <strain evidence="6 7">An794</strain>
    </source>
</reference>
<evidence type="ECO:0000256" key="1">
    <source>
        <dbReference type="ARBA" id="ARBA00022737"/>
    </source>
</evidence>
<dbReference type="SUPFAM" id="SSF52540">
    <property type="entry name" value="P-loop containing nucleoside triphosphate hydrolases"/>
    <property type="match status" value="2"/>
</dbReference>
<gene>
    <name evidence="6" type="ORF">H9X80_01240</name>
</gene>
<dbReference type="Proteomes" id="UP000712527">
    <property type="component" value="Unassembled WGS sequence"/>
</dbReference>
<dbReference type="InterPro" id="IPR027417">
    <property type="entry name" value="P-loop_NTPase"/>
</dbReference>
<evidence type="ECO:0000256" key="2">
    <source>
        <dbReference type="ARBA" id="ARBA00022741"/>
    </source>
</evidence>
<dbReference type="RefSeq" id="WP_204792543.1">
    <property type="nucleotide sequence ID" value="NZ_JACSNQ010000002.1"/>
</dbReference>
<dbReference type="PROSITE" id="PS50893">
    <property type="entry name" value="ABC_TRANSPORTER_2"/>
    <property type="match status" value="1"/>
</dbReference>
<keyword evidence="4" id="KW-0175">Coiled coil</keyword>
<sequence>MPQNLMLSGVTYAYPCSPEPILDNVTVTFPPGWTALMGDNGCGKTTLAKIACALLEPGAGSVTHGLVCAYVAQDADEPPEALSDFALDYGRDARRLRDAFRLTDDMPWRFSELSFGERKKLQVAVALWRRPDVLVADEPTNHLDADARAELAAALADFGGIGILVSHDRDLVDALATRCVSFEPKGLVVRPGGYTAAHAQAELERAGVADERRNARRELARLSAEKDARAHEAARADVLRSKGRVDPKDHDAKFRINRARFTGKDGHAGRVSAQMDAHLAAARERLDAARTHKRYDGDLWLGAEPARRRTVLHVPATTIPCGPDATLQVPELWVGNTDHVGVVGPNGAGKSTLLAHLRVLLAQGAAGLGVLDIPQELAVGERDAAVRRIASLGPTERGRVLSAVAQLNSEPDRVLEGGRTSPGELRKLLLAEGALRRPALILMDEPTNHLDLHSTEALERALTAWPGALVLVSHDRRFLSACTTRTWEVRDGRVREA</sequence>
<comment type="caution">
    <text evidence="6">The sequence shown here is derived from an EMBL/GenBank/DDBJ whole genome shotgun (WGS) entry which is preliminary data.</text>
</comment>
<protein>
    <submittedName>
        <fullName evidence="6">ABC-F family ATP-binding cassette domain-containing protein</fullName>
    </submittedName>
</protein>
<evidence type="ECO:0000259" key="5">
    <source>
        <dbReference type="PROSITE" id="PS50893"/>
    </source>
</evidence>
<dbReference type="PANTHER" id="PTHR19211:SF14">
    <property type="entry name" value="ATP-BINDING CASSETTE SUB-FAMILY F MEMBER 1"/>
    <property type="match status" value="1"/>
</dbReference>
<dbReference type="Gene3D" id="3.40.50.300">
    <property type="entry name" value="P-loop containing nucleotide triphosphate hydrolases"/>
    <property type="match status" value="2"/>
</dbReference>
<dbReference type="SMART" id="SM00382">
    <property type="entry name" value="AAA"/>
    <property type="match status" value="2"/>
</dbReference>
<organism evidence="6 7">
    <name type="scientific">Olsenella profusa</name>
    <dbReference type="NCBI Taxonomy" id="138595"/>
    <lineage>
        <taxon>Bacteria</taxon>
        <taxon>Bacillati</taxon>
        <taxon>Actinomycetota</taxon>
        <taxon>Coriobacteriia</taxon>
        <taxon>Coriobacteriales</taxon>
        <taxon>Atopobiaceae</taxon>
        <taxon>Olsenella</taxon>
    </lineage>
</organism>
<evidence type="ECO:0000313" key="7">
    <source>
        <dbReference type="Proteomes" id="UP000712527"/>
    </source>
</evidence>
<keyword evidence="3 6" id="KW-0067">ATP-binding</keyword>
<keyword evidence="1" id="KW-0677">Repeat</keyword>
<dbReference type="PROSITE" id="PS00211">
    <property type="entry name" value="ABC_TRANSPORTER_1"/>
    <property type="match status" value="1"/>
</dbReference>
<evidence type="ECO:0000256" key="4">
    <source>
        <dbReference type="SAM" id="Coils"/>
    </source>
</evidence>
<name>A0ABS2EZN7_9ACTN</name>
<keyword evidence="7" id="KW-1185">Reference proteome</keyword>
<dbReference type="CDD" id="cd03221">
    <property type="entry name" value="ABCF_EF-3"/>
    <property type="match status" value="1"/>
</dbReference>
<proteinExistence type="predicted"/>
<evidence type="ECO:0000256" key="3">
    <source>
        <dbReference type="ARBA" id="ARBA00022840"/>
    </source>
</evidence>
<feature type="domain" description="ABC transporter" evidence="5">
    <location>
        <begin position="5"/>
        <end position="210"/>
    </location>
</feature>
<accession>A0ABS2EZN7</accession>
<dbReference type="Pfam" id="PF00005">
    <property type="entry name" value="ABC_tran"/>
    <property type="match status" value="2"/>
</dbReference>